<protein>
    <submittedName>
        <fullName evidence="2 3">Pleckstrin homology domain-containing family A member 7-like</fullName>
    </submittedName>
</protein>
<evidence type="ECO:0000313" key="3">
    <source>
        <dbReference type="RefSeq" id="XP_042630635.1"/>
    </source>
</evidence>
<organism evidence="2">
    <name type="scientific">Cyprinus carpio</name>
    <name type="common">Common carp</name>
    <dbReference type="NCBI Taxonomy" id="7962"/>
    <lineage>
        <taxon>Eukaryota</taxon>
        <taxon>Metazoa</taxon>
        <taxon>Chordata</taxon>
        <taxon>Craniata</taxon>
        <taxon>Vertebrata</taxon>
        <taxon>Euteleostomi</taxon>
        <taxon>Actinopterygii</taxon>
        <taxon>Neopterygii</taxon>
        <taxon>Teleostei</taxon>
        <taxon>Ostariophysi</taxon>
        <taxon>Cypriniformes</taxon>
        <taxon>Cyprinidae</taxon>
        <taxon>Cyprininae</taxon>
        <taxon>Cyprinus</taxon>
    </lineage>
</organism>
<feature type="compositionally biased region" description="Acidic residues" evidence="1">
    <location>
        <begin position="162"/>
        <end position="171"/>
    </location>
</feature>
<name>A0A9Q9Z241_CYPCA</name>
<dbReference type="GeneID" id="122148506"/>
<sequence>MRGKRDRESSYVNGDCRVELRSYLSEPELPGTGTDQVDPGYLTLQRRGLSGSSSRINQYGVTSYSLRGDSALSTTERPKSALERLCLGEYQPDHLPQRGRMSVEEQLERMKRHQRALVRERKRNMSQGERHPEIPHPHTTHKHLPTITVYATEGVPSQSELMDVESEEELDVREREGDCYQHHSKDEKGLLF</sequence>
<evidence type="ECO:0000313" key="2">
    <source>
        <dbReference type="RefSeq" id="XP_042630631.1"/>
    </source>
</evidence>
<dbReference type="RefSeq" id="XP_042630631.1">
    <property type="nucleotide sequence ID" value="XM_042774697.1"/>
</dbReference>
<accession>A0A9Q9Z241</accession>
<dbReference type="PANTHER" id="PTHR12752:SF4">
    <property type="entry name" value="PLECKSTRIN HOMOLOGY DOMAIN-CONTAINING FAMILY A MEMBER 7"/>
    <property type="match status" value="1"/>
</dbReference>
<feature type="region of interest" description="Disordered" evidence="1">
    <location>
        <begin position="122"/>
        <end position="141"/>
    </location>
</feature>
<proteinExistence type="predicted"/>
<feature type="region of interest" description="Disordered" evidence="1">
    <location>
        <begin position="154"/>
        <end position="192"/>
    </location>
</feature>
<dbReference type="RefSeq" id="XP_042630635.1">
    <property type="nucleotide sequence ID" value="XM_042774701.1"/>
</dbReference>
<dbReference type="KEGG" id="ccar:122148506"/>
<gene>
    <name evidence="2" type="primary">LOC122148506</name>
    <name evidence="3" type="synonym">LOC122148511</name>
</gene>
<evidence type="ECO:0000256" key="1">
    <source>
        <dbReference type="SAM" id="MobiDB-lite"/>
    </source>
</evidence>
<dbReference type="OrthoDB" id="43122at2759"/>
<dbReference type="AlphaFoldDB" id="A0A9Q9Z241"/>
<dbReference type="Proteomes" id="UP001155660">
    <property type="component" value="Chromosome A18"/>
</dbReference>
<dbReference type="KEGG" id="ccar:122148511"/>
<dbReference type="PANTHER" id="PTHR12752">
    <property type="entry name" value="PHOSPHOINOSITOL 3-PHOSPHATE-BINDING PROTEIN"/>
    <property type="match status" value="1"/>
</dbReference>
<feature type="compositionally biased region" description="Basic and acidic residues" evidence="1">
    <location>
        <begin position="172"/>
        <end position="192"/>
    </location>
</feature>
<reference evidence="2 3" key="1">
    <citation type="submission" date="2025-04" db="UniProtKB">
        <authorList>
            <consortium name="RefSeq"/>
        </authorList>
    </citation>
    <scope>IDENTIFICATION</scope>
    <source>
        <tissue evidence="2 3">Muscle</tissue>
    </source>
</reference>